<dbReference type="Proteomes" id="UP000634136">
    <property type="component" value="Unassembled WGS sequence"/>
</dbReference>
<dbReference type="EMBL" id="JAAIUW010000010">
    <property type="protein sequence ID" value="KAF7813147.1"/>
    <property type="molecule type" value="Genomic_DNA"/>
</dbReference>
<evidence type="ECO:0000256" key="1">
    <source>
        <dbReference type="SAM" id="MobiDB-lite"/>
    </source>
</evidence>
<evidence type="ECO:0000313" key="2">
    <source>
        <dbReference type="EMBL" id="KAF7813147.1"/>
    </source>
</evidence>
<proteinExistence type="predicted"/>
<name>A0A834T1E7_9FABA</name>
<evidence type="ECO:0000313" key="3">
    <source>
        <dbReference type="Proteomes" id="UP000634136"/>
    </source>
</evidence>
<sequence>MASSPIPSTSSNREPFIPNRSNIFSGHHPFKLLQAVMKADEAIGDEGCMVWGSGGNWG</sequence>
<comment type="caution">
    <text evidence="2">The sequence shown here is derived from an EMBL/GenBank/DDBJ whole genome shotgun (WGS) entry which is preliminary data.</text>
</comment>
<keyword evidence="3" id="KW-1185">Reference proteome</keyword>
<protein>
    <submittedName>
        <fullName evidence="2">Uncharacterized protein</fullName>
    </submittedName>
</protein>
<dbReference type="AlphaFoldDB" id="A0A834T1E7"/>
<accession>A0A834T1E7</accession>
<reference evidence="2" key="1">
    <citation type="submission" date="2020-09" db="EMBL/GenBank/DDBJ databases">
        <title>Genome-Enabled Discovery of Anthraquinone Biosynthesis in Senna tora.</title>
        <authorList>
            <person name="Kang S.-H."/>
            <person name="Pandey R.P."/>
            <person name="Lee C.-M."/>
            <person name="Sim J.-S."/>
            <person name="Jeong J.-T."/>
            <person name="Choi B.-S."/>
            <person name="Jung M."/>
            <person name="Ginzburg D."/>
            <person name="Zhao K."/>
            <person name="Won S.Y."/>
            <person name="Oh T.-J."/>
            <person name="Yu Y."/>
            <person name="Kim N.-H."/>
            <person name="Lee O.R."/>
            <person name="Lee T.-H."/>
            <person name="Bashyal P."/>
            <person name="Kim T.-S."/>
            <person name="Lee W.-H."/>
            <person name="Kawkins C."/>
            <person name="Kim C.-K."/>
            <person name="Kim J.S."/>
            <person name="Ahn B.O."/>
            <person name="Rhee S.Y."/>
            <person name="Sohng J.K."/>
        </authorList>
    </citation>
    <scope>NUCLEOTIDE SEQUENCE</scope>
    <source>
        <tissue evidence="2">Leaf</tissue>
    </source>
</reference>
<feature type="region of interest" description="Disordered" evidence="1">
    <location>
        <begin position="1"/>
        <end position="20"/>
    </location>
</feature>
<gene>
    <name evidence="2" type="ORF">G2W53_034123</name>
</gene>
<organism evidence="2 3">
    <name type="scientific">Senna tora</name>
    <dbReference type="NCBI Taxonomy" id="362788"/>
    <lineage>
        <taxon>Eukaryota</taxon>
        <taxon>Viridiplantae</taxon>
        <taxon>Streptophyta</taxon>
        <taxon>Embryophyta</taxon>
        <taxon>Tracheophyta</taxon>
        <taxon>Spermatophyta</taxon>
        <taxon>Magnoliopsida</taxon>
        <taxon>eudicotyledons</taxon>
        <taxon>Gunneridae</taxon>
        <taxon>Pentapetalae</taxon>
        <taxon>rosids</taxon>
        <taxon>fabids</taxon>
        <taxon>Fabales</taxon>
        <taxon>Fabaceae</taxon>
        <taxon>Caesalpinioideae</taxon>
        <taxon>Cassia clade</taxon>
        <taxon>Senna</taxon>
    </lineage>
</organism>